<dbReference type="RefSeq" id="WP_157774884.1">
    <property type="nucleotide sequence ID" value="NZ_CP022163.1"/>
</dbReference>
<evidence type="ECO:0000313" key="2">
    <source>
        <dbReference type="EMBL" id="ATB28769.1"/>
    </source>
</evidence>
<dbReference type="AlphaFoldDB" id="A0A250IA78"/>
<name>A0A250IA78_9BACT</name>
<sequence length="96" mass="10162">MNPLLPLSAVLVVLGAFFLAVGAVGLVRFPDVLSRLQGVLKAASLGTGCLMAGLLLRAHSVFTLLKLLFVWGLFLVCLGYLGQLVGRSALLAARRR</sequence>
<keyword evidence="1" id="KW-0812">Transmembrane</keyword>
<keyword evidence="1" id="KW-1133">Transmembrane helix</keyword>
<dbReference type="PANTHER" id="PTHR34703:SF1">
    <property type="entry name" value="ANTIPORTER SUBUNIT MNHG2-RELATED"/>
    <property type="match status" value="1"/>
</dbReference>
<keyword evidence="1" id="KW-0472">Membrane</keyword>
<gene>
    <name evidence="2" type="ORF">MEBOL_002218</name>
</gene>
<feature type="transmembrane region" description="Helical" evidence="1">
    <location>
        <begin position="68"/>
        <end position="86"/>
    </location>
</feature>
<dbReference type="EMBL" id="CP022163">
    <property type="protein sequence ID" value="ATB28769.1"/>
    <property type="molecule type" value="Genomic_DNA"/>
</dbReference>
<protein>
    <submittedName>
        <fullName evidence="2">Cation:proton antiporter</fullName>
    </submittedName>
</protein>
<reference evidence="2 3" key="1">
    <citation type="submission" date="2017-06" db="EMBL/GenBank/DDBJ databases">
        <authorList>
            <person name="Kim H.J."/>
            <person name="Triplett B.A."/>
        </authorList>
    </citation>
    <scope>NUCLEOTIDE SEQUENCE [LARGE SCALE GENOMIC DNA]</scope>
    <source>
        <strain evidence="2 3">DSM 14713</strain>
    </source>
</reference>
<dbReference type="Proteomes" id="UP000217289">
    <property type="component" value="Chromosome"/>
</dbReference>
<accession>A0A250IA78</accession>
<dbReference type="Pfam" id="PF03334">
    <property type="entry name" value="PhaG_MnhG_YufB"/>
    <property type="match status" value="1"/>
</dbReference>
<feature type="transmembrane region" description="Helical" evidence="1">
    <location>
        <begin position="6"/>
        <end position="27"/>
    </location>
</feature>
<dbReference type="PANTHER" id="PTHR34703">
    <property type="entry name" value="ANTIPORTER SUBUNIT MNHG2-RELATED"/>
    <property type="match status" value="1"/>
</dbReference>
<dbReference type="GO" id="GO:0015385">
    <property type="term" value="F:sodium:proton antiporter activity"/>
    <property type="evidence" value="ECO:0007669"/>
    <property type="project" value="TreeGrafter"/>
</dbReference>
<dbReference type="KEGG" id="mbd:MEBOL_002218"/>
<feature type="transmembrane region" description="Helical" evidence="1">
    <location>
        <begin position="39"/>
        <end position="56"/>
    </location>
</feature>
<dbReference type="InterPro" id="IPR005133">
    <property type="entry name" value="PhaG_MnhG_YufB"/>
</dbReference>
<evidence type="ECO:0000256" key="1">
    <source>
        <dbReference type="SAM" id="Phobius"/>
    </source>
</evidence>
<organism evidence="2 3">
    <name type="scientific">Melittangium boletus DSM 14713</name>
    <dbReference type="NCBI Taxonomy" id="1294270"/>
    <lineage>
        <taxon>Bacteria</taxon>
        <taxon>Pseudomonadati</taxon>
        <taxon>Myxococcota</taxon>
        <taxon>Myxococcia</taxon>
        <taxon>Myxococcales</taxon>
        <taxon>Cystobacterineae</taxon>
        <taxon>Archangiaceae</taxon>
        <taxon>Melittangium</taxon>
    </lineage>
</organism>
<proteinExistence type="predicted"/>
<keyword evidence="3" id="KW-1185">Reference proteome</keyword>
<evidence type="ECO:0000313" key="3">
    <source>
        <dbReference type="Proteomes" id="UP000217289"/>
    </source>
</evidence>